<keyword evidence="4" id="KW-0233">DNA recombination</keyword>
<name>A0ABS9ZJG2_9PSED</name>
<evidence type="ECO:0000256" key="1">
    <source>
        <dbReference type="ARBA" id="ARBA00008857"/>
    </source>
</evidence>
<dbReference type="RefSeq" id="WP_243246933.1">
    <property type="nucleotide sequence ID" value="NZ_LOHG01000008.1"/>
</dbReference>
<dbReference type="PANTHER" id="PTHR30629:SF2">
    <property type="entry name" value="PROPHAGE INTEGRASE INTS-RELATED"/>
    <property type="match status" value="1"/>
</dbReference>
<evidence type="ECO:0000256" key="2">
    <source>
        <dbReference type="ARBA" id="ARBA00022908"/>
    </source>
</evidence>
<evidence type="ECO:0000259" key="5">
    <source>
        <dbReference type="PROSITE" id="PS51898"/>
    </source>
</evidence>
<dbReference type="Pfam" id="PF12167">
    <property type="entry name" value="Arm-DNA-bind_2"/>
    <property type="match status" value="1"/>
</dbReference>
<dbReference type="PANTHER" id="PTHR30629">
    <property type="entry name" value="PROPHAGE INTEGRASE"/>
    <property type="match status" value="1"/>
</dbReference>
<dbReference type="Gene3D" id="1.10.443.10">
    <property type="entry name" value="Intergrase catalytic core"/>
    <property type="match status" value="1"/>
</dbReference>
<evidence type="ECO:0000313" key="7">
    <source>
        <dbReference type="Proteomes" id="UP001320513"/>
    </source>
</evidence>
<keyword evidence="2" id="KW-0229">DNA integration</keyword>
<evidence type="ECO:0000313" key="6">
    <source>
        <dbReference type="EMBL" id="MCI8210710.1"/>
    </source>
</evidence>
<dbReference type="EMBL" id="LOHG01000008">
    <property type="protein sequence ID" value="MCI8210710.1"/>
    <property type="molecule type" value="Genomic_DNA"/>
</dbReference>
<accession>A0ABS9ZJG2</accession>
<dbReference type="SUPFAM" id="SSF56349">
    <property type="entry name" value="DNA breaking-rejoining enzymes"/>
    <property type="match status" value="1"/>
</dbReference>
<evidence type="ECO:0000256" key="4">
    <source>
        <dbReference type="ARBA" id="ARBA00023172"/>
    </source>
</evidence>
<reference evidence="6 7" key="1">
    <citation type="submission" date="2015-12" db="EMBL/GenBank/DDBJ databases">
        <title>Phylogenomics in the description of a new species in the Pseudomonas syringae group.</title>
        <authorList>
            <person name="Busquets A."/>
            <person name="Gomila M."/>
            <person name="Beiki F."/>
            <person name="Rahimian H."/>
            <person name="Mulet M."/>
            <person name="Sanchez D."/>
            <person name="Garcia-Valdes E."/>
            <person name="Lalucat J."/>
        </authorList>
    </citation>
    <scope>NUCLEOTIDE SEQUENCE [LARGE SCALE GENOMIC DNA]</scope>
    <source>
        <strain evidence="6 7">S25</strain>
    </source>
</reference>
<proteinExistence type="inferred from homology"/>
<comment type="caution">
    <text evidence="6">The sequence shown here is derived from an EMBL/GenBank/DDBJ whole genome shotgun (WGS) entry which is preliminary data.</text>
</comment>
<dbReference type="CDD" id="cd01189">
    <property type="entry name" value="INT_ICEBs1_C_like"/>
    <property type="match status" value="1"/>
</dbReference>
<evidence type="ECO:0000256" key="3">
    <source>
        <dbReference type="ARBA" id="ARBA00023125"/>
    </source>
</evidence>
<dbReference type="InterPro" id="IPR011010">
    <property type="entry name" value="DNA_brk_join_enz"/>
</dbReference>
<dbReference type="InterPro" id="IPR002104">
    <property type="entry name" value="Integrase_catalytic"/>
</dbReference>
<keyword evidence="7" id="KW-1185">Reference proteome</keyword>
<gene>
    <name evidence="6" type="ORF">AUC61_14320</name>
</gene>
<sequence length="400" mass="45939">MARKSVGLPAGLDLRGETFRFRFSWNGKRCSETLTYPPTKAGIQAATRFRDQVVGLIKHGLMTDQKYAELFPDSAIAADATVLFGEYVQLWLDGREIEEGARSNYVGTMNLYWMPHLVLTPVSTITTMMLRRVIGKIDWFSQGVKRNAITKLKTILDDAVREDLLDKNPAELLDMPKRKAPNPDPLTIEEANKIIACLYAAEHWPSHIYAAFFEFAFFTGMRLQEVIALRWDEIDFEKRQARVCRVIVRGEIKERTKTRKNRYVLLNDRAIHALRFAQSYLDRRKQGKGKLKDFPYCFPPSKNTVHIRQTSDLHKQWIPTLVKLGVRHRPPYNCRHTYATICIMSGMNPSFIAQQLGHSVQMLLSTYARWLSSSGDWGEMEKLNIGPELVQGTNQSRVTN</sequence>
<feature type="domain" description="Tyr recombinase" evidence="5">
    <location>
        <begin position="181"/>
        <end position="382"/>
    </location>
</feature>
<dbReference type="PROSITE" id="PS51898">
    <property type="entry name" value="TYR_RECOMBINASE"/>
    <property type="match status" value="1"/>
</dbReference>
<dbReference type="InterPro" id="IPR050808">
    <property type="entry name" value="Phage_Integrase"/>
</dbReference>
<dbReference type="InterPro" id="IPR010998">
    <property type="entry name" value="Integrase_recombinase_N"/>
</dbReference>
<keyword evidence="3" id="KW-0238">DNA-binding</keyword>
<organism evidence="6 7">
    <name type="scientific">Pseudomonas maioricensis</name>
    <dbReference type="NCBI Taxonomy" id="1766623"/>
    <lineage>
        <taxon>Bacteria</taxon>
        <taxon>Pseudomonadati</taxon>
        <taxon>Pseudomonadota</taxon>
        <taxon>Gammaproteobacteria</taxon>
        <taxon>Pseudomonadales</taxon>
        <taxon>Pseudomonadaceae</taxon>
        <taxon>Pseudomonas</taxon>
    </lineage>
</organism>
<dbReference type="Pfam" id="PF00589">
    <property type="entry name" value="Phage_integrase"/>
    <property type="match status" value="1"/>
</dbReference>
<dbReference type="InterPro" id="IPR013762">
    <property type="entry name" value="Integrase-like_cat_sf"/>
</dbReference>
<dbReference type="InterPro" id="IPR022000">
    <property type="entry name" value="Min27-like_integrase_DNA_bind"/>
</dbReference>
<comment type="similarity">
    <text evidence="1">Belongs to the 'phage' integrase family.</text>
</comment>
<protein>
    <submittedName>
        <fullName evidence="6">Integrase</fullName>
    </submittedName>
</protein>
<dbReference type="Proteomes" id="UP001320513">
    <property type="component" value="Unassembled WGS sequence"/>
</dbReference>
<dbReference type="Gene3D" id="1.10.150.130">
    <property type="match status" value="1"/>
</dbReference>